<dbReference type="AlphaFoldDB" id="A0A844ZTM6"/>
<comment type="caution">
    <text evidence="2">The sequence shown here is derived from an EMBL/GenBank/DDBJ whole genome shotgun (WGS) entry which is preliminary data.</text>
</comment>
<keyword evidence="2" id="KW-0862">Zinc</keyword>
<dbReference type="Gene3D" id="2.60.260.40">
    <property type="entry name" value="q5lls5 like domains"/>
    <property type="match status" value="1"/>
</dbReference>
<proteinExistence type="predicted"/>
<feature type="domain" description="Zinc finger CHCC-type" evidence="1">
    <location>
        <begin position="14"/>
        <end position="59"/>
    </location>
</feature>
<dbReference type="RefSeq" id="WP_160605341.1">
    <property type="nucleotide sequence ID" value="NZ_WTYX01000002.1"/>
</dbReference>
<sequence>MSTTTPETVKVDTRRVSCDGATAIRGGDRFKPAALGHPKVYLEIDQHGYVDCGYCDRRFVLAGGPADS</sequence>
<evidence type="ECO:0000259" key="1">
    <source>
        <dbReference type="Pfam" id="PF10276"/>
    </source>
</evidence>
<evidence type="ECO:0000313" key="3">
    <source>
        <dbReference type="Proteomes" id="UP000442714"/>
    </source>
</evidence>
<accession>A0A844ZTM6</accession>
<evidence type="ECO:0000313" key="2">
    <source>
        <dbReference type="EMBL" id="MXO91661.1"/>
    </source>
</evidence>
<reference evidence="2 3" key="1">
    <citation type="submission" date="2019-12" db="EMBL/GenBank/DDBJ databases">
        <title>Genomic-based taxomic classification of the family Erythrobacteraceae.</title>
        <authorList>
            <person name="Xu L."/>
        </authorList>
    </citation>
    <scope>NUCLEOTIDE SEQUENCE [LARGE SCALE GENOMIC DNA]</scope>
    <source>
        <strain evidence="2 3">KCTC 52763</strain>
    </source>
</reference>
<protein>
    <submittedName>
        <fullName evidence="2">Zinc-finger domain-containing protein</fullName>
    </submittedName>
</protein>
<dbReference type="GO" id="GO:0008270">
    <property type="term" value="F:zinc ion binding"/>
    <property type="evidence" value="ECO:0007669"/>
    <property type="project" value="UniProtKB-KW"/>
</dbReference>
<keyword evidence="2" id="KW-0863">Zinc-finger</keyword>
<organism evidence="2 3">
    <name type="scientific">Pontixanthobacter aquaemixtae</name>
    <dbReference type="NCBI Taxonomy" id="1958940"/>
    <lineage>
        <taxon>Bacteria</taxon>
        <taxon>Pseudomonadati</taxon>
        <taxon>Pseudomonadota</taxon>
        <taxon>Alphaproteobacteria</taxon>
        <taxon>Sphingomonadales</taxon>
        <taxon>Erythrobacteraceae</taxon>
        <taxon>Pontixanthobacter</taxon>
    </lineage>
</organism>
<dbReference type="Proteomes" id="UP000442714">
    <property type="component" value="Unassembled WGS sequence"/>
</dbReference>
<dbReference type="EMBL" id="WTYX01000002">
    <property type="protein sequence ID" value="MXO91661.1"/>
    <property type="molecule type" value="Genomic_DNA"/>
</dbReference>
<keyword evidence="2" id="KW-0479">Metal-binding</keyword>
<dbReference type="InterPro" id="IPR019401">
    <property type="entry name" value="Znf_CHCC"/>
</dbReference>
<dbReference type="OrthoDB" id="7391570at2"/>
<name>A0A844ZTM6_9SPHN</name>
<dbReference type="Pfam" id="PF10276">
    <property type="entry name" value="zf-CHCC"/>
    <property type="match status" value="1"/>
</dbReference>
<keyword evidence="3" id="KW-1185">Reference proteome</keyword>
<gene>
    <name evidence="2" type="ORF">GRI41_12560</name>
</gene>